<evidence type="ECO:0000313" key="2">
    <source>
        <dbReference type="Proteomes" id="UP000644140"/>
    </source>
</evidence>
<reference evidence="1" key="1">
    <citation type="submission" date="2022-02" db="EMBL/GenBank/DDBJ databases">
        <title>Characterization of Tn125 harboring carbapenem-resistant Acinetobacter bereziniae clinical isolates.</title>
        <authorList>
            <person name="Wong N.-K."/>
            <person name="Pan Q."/>
        </authorList>
    </citation>
    <scope>NUCLEOTIDE SEQUENCE</scope>
    <source>
        <strain evidence="1">GD03393</strain>
    </source>
</reference>
<proteinExistence type="predicted"/>
<accession>A0A8I1DHR6</accession>
<dbReference type="RefSeq" id="WP_198114482.1">
    <property type="nucleotide sequence ID" value="NZ_CP066121.1"/>
</dbReference>
<organism evidence="1 2">
    <name type="scientific">Acinetobacter bereziniae</name>
    <name type="common">Acinetobacter genomosp. 10</name>
    <dbReference type="NCBI Taxonomy" id="106648"/>
    <lineage>
        <taxon>Bacteria</taxon>
        <taxon>Pseudomonadati</taxon>
        <taxon>Pseudomonadota</taxon>
        <taxon>Gammaproteobacteria</taxon>
        <taxon>Moraxellales</taxon>
        <taxon>Moraxellaceae</taxon>
        <taxon>Acinetobacter</taxon>
    </lineage>
</organism>
<protein>
    <submittedName>
        <fullName evidence="1">Uncharacterized protein</fullName>
    </submittedName>
</protein>
<sequence length="272" mass="32513">MGNLFRLINVYYDLFESFKKILYIKNKLIWLLLLSLSIFVYSFYWYVNKDAFPYFPKVSNGWRLIFPILIEILVLFIWFLLLKQREKLIIKELQEILQSKQTKLYDLRKLWFSICVDSDSTKYLEIAEKIDKVLNMKDKYKSNFSLDAKQFGLWIFHPESKNRLLAMFMGICAAIIGLTIATGTNIYNIFDFFRNNSFWSLLALDLIFSIFIMFAIMISKLVLLIIFEIFVLLGDKLDKERAVSKRRSRIFINQLLFFYSLPKPKIRIKNLK</sequence>
<gene>
    <name evidence="1" type="ORF">I9054_020595</name>
</gene>
<dbReference type="AlphaFoldDB" id="A0A8I1DHR6"/>
<name>A0A8I1DHR6_ACIBZ</name>
<evidence type="ECO:0000313" key="1">
    <source>
        <dbReference type="EMBL" id="UUN97690.1"/>
    </source>
</evidence>
<dbReference type="Proteomes" id="UP000644140">
    <property type="component" value="Chromosome"/>
</dbReference>
<dbReference type="EMBL" id="CP092085">
    <property type="protein sequence ID" value="UUN97690.1"/>
    <property type="molecule type" value="Genomic_DNA"/>
</dbReference>